<evidence type="ECO:0000313" key="10">
    <source>
        <dbReference type="EMBL" id="KAJ0980419.1"/>
    </source>
</evidence>
<dbReference type="AlphaFoldDB" id="A0A9D5HKZ4"/>
<evidence type="ECO:0000256" key="6">
    <source>
        <dbReference type="ARBA" id="ARBA00023306"/>
    </source>
</evidence>
<dbReference type="InterPro" id="IPR026000">
    <property type="entry name" value="Apc5_dom"/>
</dbReference>
<keyword evidence="3" id="KW-0132">Cell division</keyword>
<evidence type="ECO:0000256" key="7">
    <source>
        <dbReference type="PROSITE-ProRule" id="PRU00339"/>
    </source>
</evidence>
<evidence type="ECO:0000256" key="8">
    <source>
        <dbReference type="SAM" id="MobiDB-lite"/>
    </source>
</evidence>
<dbReference type="GO" id="GO:0031145">
    <property type="term" value="P:anaphase-promoting complex-dependent catabolic process"/>
    <property type="evidence" value="ECO:0007669"/>
    <property type="project" value="TreeGrafter"/>
</dbReference>
<reference evidence="10" key="1">
    <citation type="submission" date="2021-03" db="EMBL/GenBank/DDBJ databases">
        <authorList>
            <person name="Li Z."/>
            <person name="Yang C."/>
        </authorList>
    </citation>
    <scope>NUCLEOTIDE SEQUENCE</scope>
    <source>
        <strain evidence="10">Dzin_1.0</strain>
        <tissue evidence="10">Leaf</tissue>
    </source>
</reference>
<dbReference type="PANTHER" id="PTHR12830">
    <property type="entry name" value="ANAPHASE-PROMOTING COMPLEX SUBUNIT 5"/>
    <property type="match status" value="1"/>
</dbReference>
<dbReference type="GO" id="GO:0051301">
    <property type="term" value="P:cell division"/>
    <property type="evidence" value="ECO:0007669"/>
    <property type="project" value="UniProtKB-KW"/>
</dbReference>
<feature type="compositionally biased region" description="Gly residues" evidence="8">
    <location>
        <begin position="8"/>
        <end position="22"/>
    </location>
</feature>
<dbReference type="PROSITE" id="PS50005">
    <property type="entry name" value="TPR"/>
    <property type="match status" value="1"/>
</dbReference>
<dbReference type="GO" id="GO:0045842">
    <property type="term" value="P:positive regulation of mitotic metaphase/anaphase transition"/>
    <property type="evidence" value="ECO:0007669"/>
    <property type="project" value="TreeGrafter"/>
</dbReference>
<evidence type="ECO:0000256" key="5">
    <source>
        <dbReference type="ARBA" id="ARBA00022786"/>
    </source>
</evidence>
<proteinExistence type="inferred from homology"/>
<keyword evidence="5" id="KW-0833">Ubl conjugation pathway</keyword>
<dbReference type="CDD" id="cd16270">
    <property type="entry name" value="Apc5_N"/>
    <property type="match status" value="1"/>
</dbReference>
<keyword evidence="7" id="KW-0802">TPR repeat</keyword>
<keyword evidence="6" id="KW-0131">Cell cycle</keyword>
<dbReference type="GO" id="GO:0005680">
    <property type="term" value="C:anaphase-promoting complex"/>
    <property type="evidence" value="ECO:0007669"/>
    <property type="project" value="InterPro"/>
</dbReference>
<feature type="repeat" description="TPR" evidence="7">
    <location>
        <begin position="392"/>
        <end position="425"/>
    </location>
</feature>
<dbReference type="Proteomes" id="UP001085076">
    <property type="component" value="Miscellaneous, Linkage group lg02"/>
</dbReference>
<gene>
    <name evidence="10" type="ORF">J5N97_008674</name>
</gene>
<protein>
    <recommendedName>
        <fullName evidence="2">Anaphase-promoting complex subunit 5</fullName>
    </recommendedName>
</protein>
<feature type="domain" description="Anaphase-promoting complex subunit 5" evidence="9">
    <location>
        <begin position="343"/>
        <end position="443"/>
    </location>
</feature>
<comment type="similarity">
    <text evidence="1">Belongs to the APC5 family.</text>
</comment>
<name>A0A9D5HKZ4_9LILI</name>
<reference evidence="10" key="2">
    <citation type="journal article" date="2022" name="Hortic Res">
        <title>The genome of Dioscorea zingiberensis sheds light on the biosynthesis, origin and evolution of the medicinally important diosgenin saponins.</title>
        <authorList>
            <person name="Li Y."/>
            <person name="Tan C."/>
            <person name="Li Z."/>
            <person name="Guo J."/>
            <person name="Li S."/>
            <person name="Chen X."/>
            <person name="Wang C."/>
            <person name="Dai X."/>
            <person name="Yang H."/>
            <person name="Song W."/>
            <person name="Hou L."/>
            <person name="Xu J."/>
            <person name="Tong Z."/>
            <person name="Xu A."/>
            <person name="Yuan X."/>
            <person name="Wang W."/>
            <person name="Yang Q."/>
            <person name="Chen L."/>
            <person name="Sun Z."/>
            <person name="Wang K."/>
            <person name="Pan B."/>
            <person name="Chen J."/>
            <person name="Bao Y."/>
            <person name="Liu F."/>
            <person name="Qi X."/>
            <person name="Gang D.R."/>
            <person name="Wen J."/>
            <person name="Li J."/>
        </authorList>
    </citation>
    <scope>NUCLEOTIDE SEQUENCE</scope>
    <source>
        <strain evidence="10">Dzin_1.0</strain>
    </source>
</reference>
<dbReference type="GO" id="GO:0070979">
    <property type="term" value="P:protein K11-linked ubiquitination"/>
    <property type="evidence" value="ECO:0007669"/>
    <property type="project" value="TreeGrafter"/>
</dbReference>
<dbReference type="InterPro" id="IPR019734">
    <property type="entry name" value="TPR_rpt"/>
</dbReference>
<dbReference type="InterPro" id="IPR037679">
    <property type="entry name" value="Apc5"/>
</dbReference>
<feature type="region of interest" description="Disordered" evidence="8">
    <location>
        <begin position="1"/>
        <end position="22"/>
    </location>
</feature>
<dbReference type="PANTHER" id="PTHR12830:SF9">
    <property type="entry name" value="ANAPHASE-PROMOTING COMPLEX SUBUNIT 5"/>
    <property type="match status" value="1"/>
</dbReference>
<evidence type="ECO:0000256" key="3">
    <source>
        <dbReference type="ARBA" id="ARBA00022618"/>
    </source>
</evidence>
<organism evidence="10 11">
    <name type="scientific">Dioscorea zingiberensis</name>
    <dbReference type="NCBI Taxonomy" id="325984"/>
    <lineage>
        <taxon>Eukaryota</taxon>
        <taxon>Viridiplantae</taxon>
        <taxon>Streptophyta</taxon>
        <taxon>Embryophyta</taxon>
        <taxon>Tracheophyta</taxon>
        <taxon>Spermatophyta</taxon>
        <taxon>Magnoliopsida</taxon>
        <taxon>Liliopsida</taxon>
        <taxon>Dioscoreales</taxon>
        <taxon>Dioscoreaceae</taxon>
        <taxon>Dioscorea</taxon>
    </lineage>
</organism>
<keyword evidence="4" id="KW-0498">Mitosis</keyword>
<dbReference type="EMBL" id="JAGGNH010000002">
    <property type="protein sequence ID" value="KAJ0980419.1"/>
    <property type="molecule type" value="Genomic_DNA"/>
</dbReference>
<keyword evidence="11" id="KW-1185">Reference proteome</keyword>
<evidence type="ECO:0000256" key="1">
    <source>
        <dbReference type="ARBA" id="ARBA00007450"/>
    </source>
</evidence>
<dbReference type="Pfam" id="PF12862">
    <property type="entry name" value="ANAPC5"/>
    <property type="match status" value="1"/>
</dbReference>
<dbReference type="OrthoDB" id="2504561at2759"/>
<evidence type="ECO:0000313" key="11">
    <source>
        <dbReference type="Proteomes" id="UP001085076"/>
    </source>
</evidence>
<evidence type="ECO:0000256" key="2">
    <source>
        <dbReference type="ARBA" id="ARBA00016066"/>
    </source>
</evidence>
<sequence>MSRSMAPSGGGGNGGGGNTAVRGGGGSAHGVFDITPHKIAVCQLIQVFAPPAQHSVPFPFQSVSHHNRLGLFLFSLTRSCDDFLEPPLEELLHQLKAVGGSVDDWLSDHLISSMAALSSPDDLFNFFDKLRGVLAPPEGANVEDDQIFLDPNSHLGVFLRCCMLAFNLLSFEGVCHLLTNIGLYCNLNDSAYDLPEEDDYNDEPEFHDLLGDADMDIDTATALYKKYRHESGVEAHAGESSAPHLSPPRPIYGFLEDIQVSANPKLKTSYVGAQTSECVSMQENALRNDDHQGFLRSKCQVEGYLNMQADFLERDAGLFPLNSFNSILKQLGKVAPELHRVKYLQYLNGVHHQDYLTAMDNLHTYFDYSAGMEGLFSRSSSSQPDINVGRYETALLCLGTMHCHLGHSKKALEALTEAVRISQQNNDDSCLAYTLAAICNLLSEIGISSTTGIIGSPYSLGSSTGFGTPLSTQQQLLVLLKRSLKRADSLRLLGLVAFNRIALAKFDIKHVKRPLLSFGPKTSTKLKTCPISVCKELRLSSHVLSQFGSEGVQQPFDDVAFSTSWLKNLAAVTAPWLKSSRKSSISSANDYEIFQSDAQPNPIPASFLQLAGASYLLRATSWELYGSSPLVRINALVYVTCFADAASSAELSLAFVKLIQHLAVYKGYKEAFDALKLAERKFSSVSNSRIQMLKLQLLHEHALHRGQLQVAQRLCDEFGMLASPAIGVDMELKIEASLRHARTLLASNQFSQAAAVAHMLFCECYKFNMQVENATVLLLLAEIHKKSGNAVLGLPYALASLSFCQSFNLDLLEASATLTLAELWLSLGSTHAKRASSLVCRTLPMILGHGGLELRARAHIVFAKCHLSDPTFSISEDPSVVLDPLSQAAEELQILEYHELSAEAFYLMAIVYDKLGQLENREYAAASFRKHVIALESPEADDPRTCGI</sequence>
<comment type="caution">
    <text evidence="10">The sequence shown here is derived from an EMBL/GenBank/DDBJ whole genome shotgun (WGS) entry which is preliminary data.</text>
</comment>
<evidence type="ECO:0000256" key="4">
    <source>
        <dbReference type="ARBA" id="ARBA00022776"/>
    </source>
</evidence>
<evidence type="ECO:0000259" key="9">
    <source>
        <dbReference type="Pfam" id="PF12862"/>
    </source>
</evidence>
<accession>A0A9D5HKZ4</accession>